<organism evidence="2 3">
    <name type="scientific">Actinopolyspora saharensis</name>
    <dbReference type="NCBI Taxonomy" id="995062"/>
    <lineage>
        <taxon>Bacteria</taxon>
        <taxon>Bacillati</taxon>
        <taxon>Actinomycetota</taxon>
        <taxon>Actinomycetes</taxon>
        <taxon>Actinopolysporales</taxon>
        <taxon>Actinopolysporaceae</taxon>
        <taxon>Actinopolyspora</taxon>
    </lineage>
</organism>
<dbReference type="Gene3D" id="2.170.15.10">
    <property type="entry name" value="Proaerolysin, chain A, domain 3"/>
    <property type="match status" value="1"/>
</dbReference>
<reference evidence="3" key="1">
    <citation type="submission" date="2016-10" db="EMBL/GenBank/DDBJ databases">
        <authorList>
            <person name="Varghese N."/>
            <person name="Submissions S."/>
        </authorList>
    </citation>
    <scope>NUCLEOTIDE SEQUENCE [LARGE SCALE GENOMIC DNA]</scope>
    <source>
        <strain evidence="3">DSM 45459</strain>
    </source>
</reference>
<gene>
    <name evidence="2" type="ORF">SAMN04489718_2982</name>
</gene>
<feature type="signal peptide" evidence="1">
    <location>
        <begin position="1"/>
        <end position="29"/>
    </location>
</feature>
<feature type="chain" id="PRO_5011787908" evidence="1">
    <location>
        <begin position="30"/>
        <end position="197"/>
    </location>
</feature>
<dbReference type="Proteomes" id="UP000199301">
    <property type="component" value="Unassembled WGS sequence"/>
</dbReference>
<evidence type="ECO:0000313" key="2">
    <source>
        <dbReference type="EMBL" id="SDQ99001.1"/>
    </source>
</evidence>
<dbReference type="EMBL" id="FNKO01000002">
    <property type="protein sequence ID" value="SDQ99001.1"/>
    <property type="molecule type" value="Genomic_DNA"/>
</dbReference>
<evidence type="ECO:0000313" key="3">
    <source>
        <dbReference type="Proteomes" id="UP000199301"/>
    </source>
</evidence>
<protein>
    <submittedName>
        <fullName evidence="2">Uncharacterized protein</fullName>
    </submittedName>
</protein>
<keyword evidence="1" id="KW-0732">Signal</keyword>
<name>A0A1H1FDE9_9ACTN</name>
<dbReference type="RefSeq" id="WP_092524808.1">
    <property type="nucleotide sequence ID" value="NZ_FNKO01000002.1"/>
</dbReference>
<accession>A0A1H1FDE9</accession>
<proteinExistence type="predicted"/>
<dbReference type="STRING" id="995062.SAMN04489718_2982"/>
<sequence length="197" mass="21562">MRLRKRAATVLGASAVVLAGLVTPGTAAAADEPTVRQLLEQCEQGNTDLCEFHPSGQPESYRGADELVGGAANCSEGTSTRIISWESTQTTTNSVGVTISASSTLGEVFEVGFETSYQREWSWSKSKSDEIRHELGPGQAVEIYASPMREKVTGTYEMHFGDPYYGHYYWYVNNVTVDGPAQDEAWFTRVEEVDANC</sequence>
<dbReference type="AlphaFoldDB" id="A0A1H1FDE9"/>
<keyword evidence="3" id="KW-1185">Reference proteome</keyword>
<evidence type="ECO:0000256" key="1">
    <source>
        <dbReference type="SAM" id="SignalP"/>
    </source>
</evidence>
<dbReference type="OrthoDB" id="5124470at2"/>